<reference evidence="1" key="1">
    <citation type="submission" date="2022-05" db="EMBL/GenBank/DDBJ databases">
        <authorList>
            <person name="Sun X."/>
        </authorList>
    </citation>
    <scope>NUCLEOTIDE SEQUENCE</scope>
    <source>
        <strain evidence="1">Ai-910</strain>
    </source>
</reference>
<dbReference type="EMBL" id="CP098400">
    <property type="protein sequence ID" value="URW78617.1"/>
    <property type="molecule type" value="Genomic_DNA"/>
</dbReference>
<gene>
    <name evidence="1" type="ORF">M9189_07035</name>
</gene>
<name>A0A9J6ZLL7_9BACT</name>
<sequence length="84" mass="9902">MSRKADHYSRISSFRELREEKYRLSLELRLTKTRLDMTLLELEGSLRSTRLFALFTSTLIKPFSELIRNWISSKSGRVPESGHK</sequence>
<protein>
    <submittedName>
        <fullName evidence="1">Uncharacterized protein</fullName>
    </submittedName>
</protein>
<proteinExistence type="predicted"/>
<dbReference type="AlphaFoldDB" id="A0A9J6ZLL7"/>
<reference evidence="1" key="2">
    <citation type="submission" date="2022-06" db="EMBL/GenBank/DDBJ databases">
        <title>Xiashengella guii gen. nov. sp. nov., a bacterium isolated form anaerobic digestion tank.</title>
        <authorList>
            <person name="Huang H."/>
        </authorList>
    </citation>
    <scope>NUCLEOTIDE SEQUENCE</scope>
    <source>
        <strain evidence="1">Ai-910</strain>
    </source>
</reference>
<dbReference type="KEGG" id="alkq:M9189_07035"/>
<evidence type="ECO:0000313" key="2">
    <source>
        <dbReference type="Proteomes" id="UP001056426"/>
    </source>
</evidence>
<evidence type="ECO:0000313" key="1">
    <source>
        <dbReference type="EMBL" id="URW78617.1"/>
    </source>
</evidence>
<accession>A0A9J6ZLL7</accession>
<dbReference type="Proteomes" id="UP001056426">
    <property type="component" value="Chromosome"/>
</dbReference>
<dbReference type="RefSeq" id="WP_250721981.1">
    <property type="nucleotide sequence ID" value="NZ_CP098400.1"/>
</dbReference>
<organism evidence="1 2">
    <name type="scientific">Xiashengella succiniciproducens</name>
    <dbReference type="NCBI Taxonomy" id="2949635"/>
    <lineage>
        <taxon>Bacteria</taxon>
        <taxon>Pseudomonadati</taxon>
        <taxon>Bacteroidota</taxon>
        <taxon>Bacteroidia</taxon>
        <taxon>Marinilabiliales</taxon>
        <taxon>Marinilabiliaceae</taxon>
        <taxon>Xiashengella</taxon>
    </lineage>
</organism>
<keyword evidence="2" id="KW-1185">Reference proteome</keyword>